<protein>
    <submittedName>
        <fullName evidence="1">Uncharacterized protein</fullName>
    </submittedName>
</protein>
<feature type="non-terminal residue" evidence="1">
    <location>
        <position position="116"/>
    </location>
</feature>
<dbReference type="AlphaFoldDB" id="A0AAN5ICK2"/>
<comment type="caution">
    <text evidence="1">The sequence shown here is derived from an EMBL/GenBank/DDBJ whole genome shotgun (WGS) entry which is preliminary data.</text>
</comment>
<dbReference type="EMBL" id="BTRK01000006">
    <property type="protein sequence ID" value="GMR59639.1"/>
    <property type="molecule type" value="Genomic_DNA"/>
</dbReference>
<keyword evidence="2" id="KW-1185">Reference proteome</keyword>
<gene>
    <name evidence="1" type="ORF">PMAYCL1PPCAC_29834</name>
</gene>
<proteinExistence type="predicted"/>
<reference evidence="2" key="1">
    <citation type="submission" date="2022-10" db="EMBL/GenBank/DDBJ databases">
        <title>Genome assembly of Pristionchus species.</title>
        <authorList>
            <person name="Yoshida K."/>
            <person name="Sommer R.J."/>
        </authorList>
    </citation>
    <scope>NUCLEOTIDE SEQUENCE [LARGE SCALE GENOMIC DNA]</scope>
    <source>
        <strain evidence="2">RS5460</strain>
    </source>
</reference>
<organism evidence="1 2">
    <name type="scientific">Pristionchus mayeri</name>
    <dbReference type="NCBI Taxonomy" id="1317129"/>
    <lineage>
        <taxon>Eukaryota</taxon>
        <taxon>Metazoa</taxon>
        <taxon>Ecdysozoa</taxon>
        <taxon>Nematoda</taxon>
        <taxon>Chromadorea</taxon>
        <taxon>Rhabditida</taxon>
        <taxon>Rhabditina</taxon>
        <taxon>Diplogasteromorpha</taxon>
        <taxon>Diplogasteroidea</taxon>
        <taxon>Neodiplogasteridae</taxon>
        <taxon>Pristionchus</taxon>
    </lineage>
</organism>
<accession>A0AAN5ICK2</accession>
<evidence type="ECO:0000313" key="1">
    <source>
        <dbReference type="EMBL" id="GMR59639.1"/>
    </source>
</evidence>
<name>A0AAN5ICK2_9BILA</name>
<evidence type="ECO:0000313" key="2">
    <source>
        <dbReference type="Proteomes" id="UP001328107"/>
    </source>
</evidence>
<sequence>MRKDLYARVCLREIEGEETSEIKDQCLVGSSIVSVVSVILEYSARSSIGIEAHSVLAGSARSAHLIFTLISSVLGRMRGEDDCPQRKTESASDGVESVVVYAFVLLGIPTTMQPAA</sequence>
<dbReference type="Proteomes" id="UP001328107">
    <property type="component" value="Unassembled WGS sequence"/>
</dbReference>